<evidence type="ECO:0000256" key="6">
    <source>
        <dbReference type="ARBA" id="ARBA00022806"/>
    </source>
</evidence>
<dbReference type="Pfam" id="PF00271">
    <property type="entry name" value="Helicase_C"/>
    <property type="match status" value="1"/>
</dbReference>
<reference evidence="14 15" key="1">
    <citation type="journal article" date="2011" name="Stand. Genomic Sci.">
        <title>Complete genome sequence of Nitratifractor salsuginis type strain (E9I37-1).</title>
        <authorList>
            <person name="Anderson I."/>
            <person name="Sikorski J."/>
            <person name="Zeytun A."/>
            <person name="Nolan M."/>
            <person name="Lapidus A."/>
            <person name="Lucas S."/>
            <person name="Hammon N."/>
            <person name="Deshpande S."/>
            <person name="Cheng J.F."/>
            <person name="Tapia R."/>
            <person name="Han C."/>
            <person name="Goodwin L."/>
            <person name="Pitluck S."/>
            <person name="Liolios K."/>
            <person name="Pagani I."/>
            <person name="Ivanova N."/>
            <person name="Huntemann M."/>
            <person name="Mavromatis K."/>
            <person name="Ovchinikova G."/>
            <person name="Pati A."/>
            <person name="Chen A."/>
            <person name="Palaniappan K."/>
            <person name="Land M."/>
            <person name="Hauser L."/>
            <person name="Brambilla E.M."/>
            <person name="Ngatchou-Djao O.D."/>
            <person name="Rohde M."/>
            <person name="Tindall B.J."/>
            <person name="Goker M."/>
            <person name="Detter J.C."/>
            <person name="Woyke T."/>
            <person name="Bristow J."/>
            <person name="Eisen J.A."/>
            <person name="Markowitz V."/>
            <person name="Hugenholtz P."/>
            <person name="Klenk H.P."/>
            <person name="Kyrpides N.C."/>
        </authorList>
    </citation>
    <scope>NUCLEOTIDE SEQUENCE [LARGE SCALE GENOMIC DNA]</scope>
    <source>
        <strain evidence="15">DSM 16511 / JCM 12458 / E9I37-1</strain>
    </source>
</reference>
<keyword evidence="3 12" id="KW-0479">Metal-binding</keyword>
<dbReference type="GO" id="GO:0043138">
    <property type="term" value="F:3'-5' DNA helicase activity"/>
    <property type="evidence" value="ECO:0007669"/>
    <property type="project" value="UniProtKB-EC"/>
</dbReference>
<sequence>MPDQKEVEFCYYNLALLRSAAPILTYRFAQPLEVGQQVRVPVKGTVKEAVVIAEVAKPEFATEEIAEILPFRYRPWQMEAAKFIAEYYFSSFGEALSLFLPFDENGSKPEDQILSQNTDFSVELPVLSDKQRKAYEELRGKETALLFGVTGSGKTELYIHRMAEMLRVGKSTILLMPEIALTPQMEKRLKRYFGERVALWHSRLTRKKREGILEGIRSGEIRIVAGARSALFVPLENLGLIIVDEEHDDSYKAMTRPRYHARDLALYLGKKLGAQVWLASATPSVGSYVKYPVARLKEPYVKTRKRYRFIPGDSITLPILKALEENYRKKEQSLVFVPTRANFKYLWCENCGKTHECPYCSVGMSLHRRYRHLRCHHCNYTEPIRERCAHCGHLPLKSDRLGTEEAIEIIERAIPGIRIEQFDKDAITTPGKLERALKRIESGESDVIVGTQMLSKGHDYPNITLSVITGLDYLAGMGDYRAKERAVALLHQIAGRSGRSKDAQILIQSAQPEFFAPWLEDYEPFLKEEAEFRRMAEYPPFAHLARILIAHKEEAKAAALTEETAAKLQAFPGIGIVGYGPAPIERIAGKYRYTILLRAQKRKPLLQALHAVAGRGIEIDMDPVEFS</sequence>
<evidence type="ECO:0000256" key="12">
    <source>
        <dbReference type="HAMAP-Rule" id="MF_00983"/>
    </source>
</evidence>
<dbReference type="PANTHER" id="PTHR30580">
    <property type="entry name" value="PRIMOSOMAL PROTEIN N"/>
    <property type="match status" value="1"/>
</dbReference>
<dbReference type="InterPro" id="IPR005259">
    <property type="entry name" value="PriA"/>
</dbReference>
<evidence type="ECO:0000256" key="10">
    <source>
        <dbReference type="ARBA" id="ARBA00023235"/>
    </source>
</evidence>
<evidence type="ECO:0000313" key="15">
    <source>
        <dbReference type="Proteomes" id="UP000008633"/>
    </source>
</evidence>
<dbReference type="GO" id="GO:0016887">
    <property type="term" value="F:ATP hydrolysis activity"/>
    <property type="evidence" value="ECO:0007669"/>
    <property type="project" value="RHEA"/>
</dbReference>
<feature type="binding site" evidence="12">
    <location>
        <position position="360"/>
    </location>
    <ligand>
        <name>Zn(2+)</name>
        <dbReference type="ChEBI" id="CHEBI:29105"/>
        <label>2</label>
    </ligand>
</feature>
<keyword evidence="8 12" id="KW-0067">ATP-binding</keyword>
<dbReference type="GO" id="GO:0005524">
    <property type="term" value="F:ATP binding"/>
    <property type="evidence" value="ECO:0007669"/>
    <property type="project" value="UniProtKB-UniRule"/>
</dbReference>
<dbReference type="FunFam" id="3.40.50.300:FF:000489">
    <property type="entry name" value="Primosome assembly protein PriA"/>
    <property type="match status" value="1"/>
</dbReference>
<dbReference type="SUPFAM" id="SSF52540">
    <property type="entry name" value="P-loop containing nucleoside triphosphate hydrolases"/>
    <property type="match status" value="1"/>
</dbReference>
<feature type="binding site" evidence="12">
    <location>
        <position position="388"/>
    </location>
    <ligand>
        <name>Zn(2+)</name>
        <dbReference type="ChEBI" id="CHEBI:29105"/>
        <label>1</label>
    </ligand>
</feature>
<keyword evidence="4 12" id="KW-0547">Nucleotide-binding</keyword>
<dbReference type="RefSeq" id="WP_013554955.1">
    <property type="nucleotide sequence ID" value="NC_014935.1"/>
</dbReference>
<dbReference type="STRING" id="749222.Nitsa_2028"/>
<dbReference type="GO" id="GO:1990077">
    <property type="term" value="C:primosome complex"/>
    <property type="evidence" value="ECO:0007669"/>
    <property type="project" value="UniProtKB-UniRule"/>
</dbReference>
<dbReference type="InterPro" id="IPR011545">
    <property type="entry name" value="DEAD/DEAH_box_helicase_dom"/>
</dbReference>
<dbReference type="PANTHER" id="PTHR30580:SF0">
    <property type="entry name" value="PRIMOSOMAL PROTEIN N"/>
    <property type="match status" value="1"/>
</dbReference>
<feature type="domain" description="Helicase ATP-binding" evidence="13">
    <location>
        <begin position="135"/>
        <end position="301"/>
    </location>
</feature>
<dbReference type="Proteomes" id="UP000008633">
    <property type="component" value="Chromosome"/>
</dbReference>
<dbReference type="Gene3D" id="3.40.1440.60">
    <property type="entry name" value="PriA, 3(prime) DNA-binding domain"/>
    <property type="match status" value="1"/>
</dbReference>
<comment type="catalytic activity">
    <reaction evidence="11 12">
        <text>ATP + H2O = ADP + phosphate + H(+)</text>
        <dbReference type="Rhea" id="RHEA:13065"/>
        <dbReference type="ChEBI" id="CHEBI:15377"/>
        <dbReference type="ChEBI" id="CHEBI:15378"/>
        <dbReference type="ChEBI" id="CHEBI:30616"/>
        <dbReference type="ChEBI" id="CHEBI:43474"/>
        <dbReference type="ChEBI" id="CHEBI:456216"/>
        <dbReference type="EC" id="5.6.2.4"/>
    </reaction>
</comment>
<accession>E6X2Y7</accession>
<keyword evidence="10 12" id="KW-0413">Isomerase</keyword>
<keyword evidence="2 12" id="KW-0235">DNA replication</keyword>
<feature type="binding site" evidence="12">
    <location>
        <position position="391"/>
    </location>
    <ligand>
        <name>Zn(2+)</name>
        <dbReference type="ChEBI" id="CHEBI:29105"/>
        <label>1</label>
    </ligand>
</feature>
<evidence type="ECO:0000256" key="1">
    <source>
        <dbReference type="ARBA" id="ARBA00022515"/>
    </source>
</evidence>
<dbReference type="CDD" id="cd17929">
    <property type="entry name" value="DEXHc_priA"/>
    <property type="match status" value="1"/>
</dbReference>
<keyword evidence="6 12" id="KW-0347">Helicase</keyword>
<evidence type="ECO:0000256" key="8">
    <source>
        <dbReference type="ARBA" id="ARBA00022840"/>
    </source>
</evidence>
<dbReference type="InterPro" id="IPR014001">
    <property type="entry name" value="Helicase_ATP-bd"/>
</dbReference>
<dbReference type="Pfam" id="PF18074">
    <property type="entry name" value="PriA_C"/>
    <property type="match status" value="1"/>
</dbReference>
<dbReference type="Pfam" id="PF17764">
    <property type="entry name" value="PriA_3primeBD"/>
    <property type="match status" value="1"/>
</dbReference>
<dbReference type="EMBL" id="CP002452">
    <property type="protein sequence ID" value="ADV47270.1"/>
    <property type="molecule type" value="Genomic_DNA"/>
</dbReference>
<organism evidence="14 15">
    <name type="scientific">Nitratifractor salsuginis (strain DSM 16511 / JCM 12458 / E9I37-1)</name>
    <dbReference type="NCBI Taxonomy" id="749222"/>
    <lineage>
        <taxon>Bacteria</taxon>
        <taxon>Pseudomonadati</taxon>
        <taxon>Campylobacterota</taxon>
        <taxon>Epsilonproteobacteria</taxon>
        <taxon>Campylobacterales</taxon>
        <taxon>Sulfurovaceae</taxon>
        <taxon>Nitratifractor</taxon>
    </lineage>
</organism>
<dbReference type="InterPro" id="IPR042115">
    <property type="entry name" value="PriA_3primeBD_sf"/>
</dbReference>
<keyword evidence="1 12" id="KW-0639">Primosome</keyword>
<dbReference type="Pfam" id="PF18319">
    <property type="entry name" value="Zn_ribbon_PriA"/>
    <property type="match status" value="1"/>
</dbReference>
<proteinExistence type="inferred from homology"/>
<feature type="binding site" evidence="12">
    <location>
        <position position="378"/>
    </location>
    <ligand>
        <name>Zn(2+)</name>
        <dbReference type="ChEBI" id="CHEBI:29105"/>
        <label>2</label>
    </ligand>
</feature>
<comment type="catalytic activity">
    <reaction evidence="12">
        <text>Couples ATP hydrolysis with the unwinding of duplex DNA by translocating in the 3'-5' direction.</text>
        <dbReference type="EC" id="5.6.2.4"/>
    </reaction>
</comment>
<dbReference type="GO" id="GO:0006269">
    <property type="term" value="P:DNA replication, synthesis of primer"/>
    <property type="evidence" value="ECO:0007669"/>
    <property type="project" value="UniProtKB-KW"/>
</dbReference>
<dbReference type="HOGENOM" id="CLU_013353_4_1_7"/>
<evidence type="ECO:0000256" key="4">
    <source>
        <dbReference type="ARBA" id="ARBA00022741"/>
    </source>
</evidence>
<dbReference type="NCBIfam" id="TIGR00595">
    <property type="entry name" value="priA"/>
    <property type="match status" value="1"/>
</dbReference>
<dbReference type="SMART" id="SM00487">
    <property type="entry name" value="DEXDc"/>
    <property type="match status" value="1"/>
</dbReference>
<dbReference type="InterPro" id="IPR001650">
    <property type="entry name" value="Helicase_C-like"/>
</dbReference>
<keyword evidence="15" id="KW-1185">Reference proteome</keyword>
<dbReference type="eggNOG" id="COG1198">
    <property type="taxonomic scope" value="Bacteria"/>
</dbReference>
<feature type="binding site" evidence="12">
    <location>
        <position position="351"/>
    </location>
    <ligand>
        <name>Zn(2+)</name>
        <dbReference type="ChEBI" id="CHEBI:29105"/>
        <label>1</label>
    </ligand>
</feature>
<evidence type="ECO:0000256" key="2">
    <source>
        <dbReference type="ARBA" id="ARBA00022705"/>
    </source>
</evidence>
<dbReference type="GO" id="GO:0006310">
    <property type="term" value="P:DNA recombination"/>
    <property type="evidence" value="ECO:0007669"/>
    <property type="project" value="InterPro"/>
</dbReference>
<keyword evidence="7 12" id="KW-0862">Zinc</keyword>
<dbReference type="InterPro" id="IPR041236">
    <property type="entry name" value="PriA_C"/>
</dbReference>
<comment type="function">
    <text evidence="12">Initiates the restart of stalled replication forks, which reloads the replicative helicase on sites other than the origin of replication. Recognizes and binds to abandoned replication forks and remodels them to uncover a helicase loading site. Promotes assembly of the primosome at these replication forks.</text>
</comment>
<gene>
    <name evidence="12" type="primary">priA</name>
    <name evidence="14" type="ordered locus">Nitsa_2028</name>
</gene>
<dbReference type="GO" id="GO:0006302">
    <property type="term" value="P:double-strand break repair"/>
    <property type="evidence" value="ECO:0007669"/>
    <property type="project" value="InterPro"/>
</dbReference>
<feature type="binding site" evidence="12">
    <location>
        <position position="375"/>
    </location>
    <ligand>
        <name>Zn(2+)</name>
        <dbReference type="ChEBI" id="CHEBI:29105"/>
        <label>2</label>
    </ligand>
</feature>
<evidence type="ECO:0000256" key="9">
    <source>
        <dbReference type="ARBA" id="ARBA00023125"/>
    </source>
</evidence>
<dbReference type="InterPro" id="IPR027417">
    <property type="entry name" value="P-loop_NTPase"/>
</dbReference>
<dbReference type="GO" id="GO:0003677">
    <property type="term" value="F:DNA binding"/>
    <property type="evidence" value="ECO:0007669"/>
    <property type="project" value="UniProtKB-UniRule"/>
</dbReference>
<evidence type="ECO:0000313" key="14">
    <source>
        <dbReference type="EMBL" id="ADV47270.1"/>
    </source>
</evidence>
<name>E6X2Y7_NITSE</name>
<dbReference type="NCBIfam" id="NF004069">
    <property type="entry name" value="PRK05580.2-1"/>
    <property type="match status" value="1"/>
</dbReference>
<dbReference type="HAMAP" id="MF_00983">
    <property type="entry name" value="PriA"/>
    <property type="match status" value="1"/>
</dbReference>
<dbReference type="GO" id="GO:0006270">
    <property type="term" value="P:DNA replication initiation"/>
    <property type="evidence" value="ECO:0007669"/>
    <property type="project" value="TreeGrafter"/>
</dbReference>
<feature type="binding site" evidence="12">
    <location>
        <position position="348"/>
    </location>
    <ligand>
        <name>Zn(2+)</name>
        <dbReference type="ChEBI" id="CHEBI:29105"/>
        <label>1</label>
    </ligand>
</feature>
<comment type="similarity">
    <text evidence="12">Belongs to the helicase family. PriA subfamily.</text>
</comment>
<dbReference type="OrthoDB" id="9759544at2"/>
<dbReference type="SMART" id="SM00490">
    <property type="entry name" value="HELICc"/>
    <property type="match status" value="1"/>
</dbReference>
<dbReference type="Gene3D" id="3.40.50.300">
    <property type="entry name" value="P-loop containing nucleotide triphosphate hydrolases"/>
    <property type="match status" value="2"/>
</dbReference>
<evidence type="ECO:0000256" key="3">
    <source>
        <dbReference type="ARBA" id="ARBA00022723"/>
    </source>
</evidence>
<dbReference type="InterPro" id="IPR040498">
    <property type="entry name" value="PriA_CRR"/>
</dbReference>
<keyword evidence="9 12" id="KW-0238">DNA-binding</keyword>
<feature type="binding site" evidence="12">
    <location>
        <position position="357"/>
    </location>
    <ligand>
        <name>Zn(2+)</name>
        <dbReference type="ChEBI" id="CHEBI:29105"/>
        <label>2</label>
    </ligand>
</feature>
<evidence type="ECO:0000256" key="7">
    <source>
        <dbReference type="ARBA" id="ARBA00022833"/>
    </source>
</evidence>
<evidence type="ECO:0000256" key="5">
    <source>
        <dbReference type="ARBA" id="ARBA00022801"/>
    </source>
</evidence>
<keyword evidence="5 12" id="KW-0378">Hydrolase</keyword>
<reference evidence="15" key="2">
    <citation type="submission" date="2011-01" db="EMBL/GenBank/DDBJ databases">
        <title>The complete genome of Nitratifractor salsuginis DSM 16511.</title>
        <authorList>
            <consortium name="US DOE Joint Genome Institute (JGI-PGF)"/>
            <person name="Lucas S."/>
            <person name="Copeland A."/>
            <person name="Lapidus A."/>
            <person name="Bruce D."/>
            <person name="Goodwin L."/>
            <person name="Pitluck S."/>
            <person name="Kyrpides N."/>
            <person name="Mavromatis K."/>
            <person name="Ivanova N."/>
            <person name="Mikhailova N."/>
            <person name="Zeytun A."/>
            <person name="Detter J.C."/>
            <person name="Tapia R."/>
            <person name="Han C."/>
            <person name="Land M."/>
            <person name="Hauser L."/>
            <person name="Markowitz V."/>
            <person name="Cheng J.-F."/>
            <person name="Hugenholtz P."/>
            <person name="Woyke T."/>
            <person name="Wu D."/>
            <person name="Tindall B."/>
            <person name="Schuetze A."/>
            <person name="Brambilla E."/>
            <person name="Klenk H.-P."/>
            <person name="Eisen J.A."/>
        </authorList>
    </citation>
    <scope>NUCLEOTIDE SEQUENCE [LARGE SCALE GENOMIC DNA]</scope>
    <source>
        <strain evidence="15">DSM 16511 / JCM 12458 / E9I37-1</strain>
    </source>
</reference>
<dbReference type="KEGG" id="nsa:Nitsa_2028"/>
<dbReference type="Pfam" id="PF00270">
    <property type="entry name" value="DEAD"/>
    <property type="match status" value="1"/>
</dbReference>
<comment type="cofactor">
    <cofactor evidence="12">
        <name>Zn(2+)</name>
        <dbReference type="ChEBI" id="CHEBI:29105"/>
    </cofactor>
    <text evidence="12">Binds 2 zinc ions per subunit.</text>
</comment>
<protein>
    <recommendedName>
        <fullName evidence="12">Replication restart protein PriA</fullName>
    </recommendedName>
    <alternativeName>
        <fullName evidence="12">ATP-dependent DNA helicase PriA</fullName>
        <ecNumber evidence="12">5.6.2.4</ecNumber>
    </alternativeName>
    <alternativeName>
        <fullName evidence="12">DNA 3'-5' helicase PriA</fullName>
    </alternativeName>
</protein>
<evidence type="ECO:0000259" key="13">
    <source>
        <dbReference type="PROSITE" id="PS51192"/>
    </source>
</evidence>
<comment type="subunit">
    <text evidence="12">Component of the replication restart primosome.</text>
</comment>
<dbReference type="PROSITE" id="PS51192">
    <property type="entry name" value="HELICASE_ATP_BIND_1"/>
    <property type="match status" value="1"/>
</dbReference>
<dbReference type="EC" id="5.6.2.4" evidence="12"/>
<dbReference type="InterPro" id="IPR041222">
    <property type="entry name" value="PriA_3primeBD"/>
</dbReference>
<evidence type="ECO:0000256" key="11">
    <source>
        <dbReference type="ARBA" id="ARBA00048988"/>
    </source>
</evidence>
<dbReference type="AlphaFoldDB" id="E6X2Y7"/>
<dbReference type="GO" id="GO:0008270">
    <property type="term" value="F:zinc ion binding"/>
    <property type="evidence" value="ECO:0007669"/>
    <property type="project" value="UniProtKB-UniRule"/>
</dbReference>